<keyword evidence="3" id="KW-0677">Repeat</keyword>
<protein>
    <submittedName>
        <fullName evidence="5">Uncharacterized protein</fullName>
    </submittedName>
</protein>
<dbReference type="PROSITE" id="PS51450">
    <property type="entry name" value="LRR"/>
    <property type="match status" value="1"/>
</dbReference>
<comment type="similarity">
    <text evidence="4">Belongs to the SHOC2 family.</text>
</comment>
<dbReference type="InterPro" id="IPR003591">
    <property type="entry name" value="Leu-rich_rpt_typical-subtyp"/>
</dbReference>
<evidence type="ECO:0000256" key="1">
    <source>
        <dbReference type="ARBA" id="ARBA00004430"/>
    </source>
</evidence>
<organism evidence="5 6">
    <name type="scientific">[Myrmecia] bisecta</name>
    <dbReference type="NCBI Taxonomy" id="41462"/>
    <lineage>
        <taxon>Eukaryota</taxon>
        <taxon>Viridiplantae</taxon>
        <taxon>Chlorophyta</taxon>
        <taxon>core chlorophytes</taxon>
        <taxon>Trebouxiophyceae</taxon>
        <taxon>Trebouxiales</taxon>
        <taxon>Trebouxiaceae</taxon>
        <taxon>Myrmecia</taxon>
    </lineage>
</organism>
<comment type="subcellular location">
    <subcellularLocation>
        <location evidence="1">Cytoplasm</location>
        <location evidence="1">Cytoskeleton</location>
        <location evidence="1">Cilium axoneme</location>
    </subcellularLocation>
</comment>
<evidence type="ECO:0000256" key="4">
    <source>
        <dbReference type="ARBA" id="ARBA00023786"/>
    </source>
</evidence>
<evidence type="ECO:0000313" key="6">
    <source>
        <dbReference type="Proteomes" id="UP001489004"/>
    </source>
</evidence>
<reference evidence="5 6" key="1">
    <citation type="journal article" date="2024" name="Nat. Commun.">
        <title>Phylogenomics reveals the evolutionary origins of lichenization in chlorophyte algae.</title>
        <authorList>
            <person name="Puginier C."/>
            <person name="Libourel C."/>
            <person name="Otte J."/>
            <person name="Skaloud P."/>
            <person name="Haon M."/>
            <person name="Grisel S."/>
            <person name="Petersen M."/>
            <person name="Berrin J.G."/>
            <person name="Delaux P.M."/>
            <person name="Dal Grande F."/>
            <person name="Keller J."/>
        </authorList>
    </citation>
    <scope>NUCLEOTIDE SEQUENCE [LARGE SCALE GENOMIC DNA]</scope>
    <source>
        <strain evidence="5 6">SAG 2043</strain>
    </source>
</reference>
<evidence type="ECO:0000256" key="3">
    <source>
        <dbReference type="ARBA" id="ARBA00022737"/>
    </source>
</evidence>
<sequence length="190" mass="20939">MRAGPVLPGCLPPEQPWLSLDYNELSGVWLWPDVVASLRIVFRLFLRGCGLQAVPSALCAMTQLQELDLNDNQLSSLPDKLTQLQGLKVLHLRGNRLSFSPAPNAVLSRLVALEKLDVSQQLVPVCIIGPLRCVPALLKLRVLNITQDRFAPAVMVLIDSLVLTLQQQCQEGLRDQPPVLRIHESIDASA</sequence>
<dbReference type="InterPro" id="IPR001611">
    <property type="entry name" value="Leu-rich_rpt"/>
</dbReference>
<dbReference type="Proteomes" id="UP001489004">
    <property type="component" value="Unassembled WGS sequence"/>
</dbReference>
<dbReference type="InterPro" id="IPR032675">
    <property type="entry name" value="LRR_dom_sf"/>
</dbReference>
<dbReference type="InterPro" id="IPR050216">
    <property type="entry name" value="LRR_domain-containing"/>
</dbReference>
<gene>
    <name evidence="5" type="ORF">WJX72_006557</name>
</gene>
<dbReference type="PANTHER" id="PTHR48051">
    <property type="match status" value="1"/>
</dbReference>
<evidence type="ECO:0000256" key="2">
    <source>
        <dbReference type="ARBA" id="ARBA00022614"/>
    </source>
</evidence>
<dbReference type="PANTHER" id="PTHR48051:SF54">
    <property type="entry name" value="LEUCINE-RICH REPEAT-CONTAINING PROTEIN"/>
    <property type="match status" value="1"/>
</dbReference>
<comment type="caution">
    <text evidence="5">The sequence shown here is derived from an EMBL/GenBank/DDBJ whole genome shotgun (WGS) entry which is preliminary data.</text>
</comment>
<name>A0AAW1Q1Z1_9CHLO</name>
<keyword evidence="6" id="KW-1185">Reference proteome</keyword>
<proteinExistence type="inferred from homology"/>
<evidence type="ECO:0000313" key="5">
    <source>
        <dbReference type="EMBL" id="KAK9814478.1"/>
    </source>
</evidence>
<dbReference type="AlphaFoldDB" id="A0AAW1Q1Z1"/>
<accession>A0AAW1Q1Z1</accession>
<dbReference type="SUPFAM" id="SSF52058">
    <property type="entry name" value="L domain-like"/>
    <property type="match status" value="1"/>
</dbReference>
<dbReference type="EMBL" id="JALJOR010000007">
    <property type="protein sequence ID" value="KAK9814478.1"/>
    <property type="molecule type" value="Genomic_DNA"/>
</dbReference>
<dbReference type="Pfam" id="PF13855">
    <property type="entry name" value="LRR_8"/>
    <property type="match status" value="1"/>
</dbReference>
<dbReference type="GO" id="GO:0005930">
    <property type="term" value="C:axoneme"/>
    <property type="evidence" value="ECO:0007669"/>
    <property type="project" value="UniProtKB-SubCell"/>
</dbReference>
<dbReference type="SMART" id="SM00369">
    <property type="entry name" value="LRR_TYP"/>
    <property type="match status" value="2"/>
</dbReference>
<keyword evidence="2" id="KW-0433">Leucine-rich repeat</keyword>
<dbReference type="Gene3D" id="3.80.10.10">
    <property type="entry name" value="Ribonuclease Inhibitor"/>
    <property type="match status" value="1"/>
</dbReference>